<feature type="domain" description="Tripartite ATP-independent periplasmic transporters DctQ component" evidence="10">
    <location>
        <begin position="26"/>
        <end position="157"/>
    </location>
</feature>
<evidence type="ECO:0000259" key="10">
    <source>
        <dbReference type="Pfam" id="PF04290"/>
    </source>
</evidence>
<feature type="transmembrane region" description="Helical" evidence="9">
    <location>
        <begin position="88"/>
        <end position="111"/>
    </location>
</feature>
<dbReference type="PANTHER" id="PTHR35011:SF2">
    <property type="entry name" value="2,3-DIKETO-L-GULONATE TRAP TRANSPORTER SMALL PERMEASE PROTEIN YIAM"/>
    <property type="match status" value="1"/>
</dbReference>
<evidence type="ECO:0000256" key="7">
    <source>
        <dbReference type="ARBA" id="ARBA00023136"/>
    </source>
</evidence>
<gene>
    <name evidence="11" type="ORF">HR057_14395</name>
</gene>
<name>A0A8J8KDE6_9BACI</name>
<dbReference type="EMBL" id="JABTTE010000024">
    <property type="protein sequence ID" value="NSL52943.1"/>
    <property type="molecule type" value="Genomic_DNA"/>
</dbReference>
<evidence type="ECO:0000256" key="8">
    <source>
        <dbReference type="ARBA" id="ARBA00038436"/>
    </source>
</evidence>
<feature type="transmembrane region" description="Helical" evidence="9">
    <location>
        <begin position="50"/>
        <end position="67"/>
    </location>
</feature>
<dbReference type="PANTHER" id="PTHR35011">
    <property type="entry name" value="2,3-DIKETO-L-GULONATE TRAP TRANSPORTER SMALL PERMEASE PROTEIN YIAM"/>
    <property type="match status" value="1"/>
</dbReference>
<accession>A0A8J8KDE6</accession>
<dbReference type="RefSeq" id="WP_173732145.1">
    <property type="nucleotide sequence ID" value="NZ_JABTTE010000024.1"/>
</dbReference>
<evidence type="ECO:0000256" key="9">
    <source>
        <dbReference type="SAM" id="Phobius"/>
    </source>
</evidence>
<dbReference type="GO" id="GO:0022857">
    <property type="term" value="F:transmembrane transporter activity"/>
    <property type="evidence" value="ECO:0007669"/>
    <property type="project" value="TreeGrafter"/>
</dbReference>
<keyword evidence="5 9" id="KW-0812">Transmembrane</keyword>
<reference evidence="11" key="1">
    <citation type="submission" date="2020-06" db="EMBL/GenBank/DDBJ databases">
        <title>A novel thermopfilic bacterium from Erzurum, Turkey.</title>
        <authorList>
            <person name="Adiguzel A."/>
            <person name="Ay H."/>
            <person name="Baltaci M.O."/>
        </authorList>
    </citation>
    <scope>NUCLEOTIDE SEQUENCE</scope>
    <source>
        <strain evidence="11">P2</strain>
    </source>
</reference>
<feature type="transmembrane region" description="Helical" evidence="9">
    <location>
        <begin position="17"/>
        <end position="38"/>
    </location>
</feature>
<keyword evidence="7 9" id="KW-0472">Membrane</keyword>
<sequence length="163" mass="18435">MKLIHQLSDWLHAVEKILAILLCTIMLISLSAGVFFRYVLSAPLTWSDETAIFSLVWLTFIGGSMGIKKQNAAAITIFLDRFTGITRTTLLGISFFTVLVFVGYIFYQSVIWLSGPTILMQYSNSMRMPMIIAYLSVPVSFFFLIVHSLDLLCKNFRGKEEGM</sequence>
<comment type="caution">
    <text evidence="11">The sequence shown here is derived from an EMBL/GenBank/DDBJ whole genome shotgun (WGS) entry which is preliminary data.</text>
</comment>
<evidence type="ECO:0000313" key="11">
    <source>
        <dbReference type="EMBL" id="NSL52943.1"/>
    </source>
</evidence>
<comment type="subcellular location">
    <subcellularLocation>
        <location evidence="1">Cell inner membrane</location>
        <topology evidence="1">Multi-pass membrane protein</topology>
    </subcellularLocation>
</comment>
<evidence type="ECO:0000313" key="12">
    <source>
        <dbReference type="Proteomes" id="UP000625804"/>
    </source>
</evidence>
<evidence type="ECO:0000256" key="3">
    <source>
        <dbReference type="ARBA" id="ARBA00022475"/>
    </source>
</evidence>
<evidence type="ECO:0000256" key="5">
    <source>
        <dbReference type="ARBA" id="ARBA00022692"/>
    </source>
</evidence>
<keyword evidence="12" id="KW-1185">Reference proteome</keyword>
<comment type="similarity">
    <text evidence="8">Belongs to the TRAP transporter small permease family.</text>
</comment>
<dbReference type="GO" id="GO:0005886">
    <property type="term" value="C:plasma membrane"/>
    <property type="evidence" value="ECO:0007669"/>
    <property type="project" value="UniProtKB-SubCell"/>
</dbReference>
<keyword evidence="4" id="KW-0997">Cell inner membrane</keyword>
<keyword evidence="6 9" id="KW-1133">Transmembrane helix</keyword>
<evidence type="ECO:0000256" key="6">
    <source>
        <dbReference type="ARBA" id="ARBA00022989"/>
    </source>
</evidence>
<evidence type="ECO:0000256" key="4">
    <source>
        <dbReference type="ARBA" id="ARBA00022519"/>
    </source>
</evidence>
<dbReference type="InterPro" id="IPR055348">
    <property type="entry name" value="DctQ"/>
</dbReference>
<keyword evidence="2" id="KW-0813">Transport</keyword>
<keyword evidence="3" id="KW-1003">Cell membrane</keyword>
<dbReference type="GO" id="GO:0015740">
    <property type="term" value="P:C4-dicarboxylate transport"/>
    <property type="evidence" value="ECO:0007669"/>
    <property type="project" value="TreeGrafter"/>
</dbReference>
<dbReference type="AlphaFoldDB" id="A0A8J8KDE6"/>
<protein>
    <submittedName>
        <fullName evidence="11">TRAP transporter small permease subunit</fullName>
    </submittedName>
</protein>
<feature type="transmembrane region" description="Helical" evidence="9">
    <location>
        <begin position="131"/>
        <end position="153"/>
    </location>
</feature>
<evidence type="ECO:0000256" key="2">
    <source>
        <dbReference type="ARBA" id="ARBA00022448"/>
    </source>
</evidence>
<dbReference type="InterPro" id="IPR007387">
    <property type="entry name" value="TRAP_DctQ"/>
</dbReference>
<evidence type="ECO:0000256" key="1">
    <source>
        <dbReference type="ARBA" id="ARBA00004429"/>
    </source>
</evidence>
<dbReference type="Pfam" id="PF04290">
    <property type="entry name" value="DctQ"/>
    <property type="match status" value="1"/>
</dbReference>
<dbReference type="Proteomes" id="UP000625804">
    <property type="component" value="Unassembled WGS sequence"/>
</dbReference>
<proteinExistence type="inferred from homology"/>
<organism evidence="11 12">
    <name type="scientific">Calidifontibacillus erzurumensis</name>
    <dbReference type="NCBI Taxonomy" id="2741433"/>
    <lineage>
        <taxon>Bacteria</taxon>
        <taxon>Bacillati</taxon>
        <taxon>Bacillota</taxon>
        <taxon>Bacilli</taxon>
        <taxon>Bacillales</taxon>
        <taxon>Bacillaceae</taxon>
        <taxon>Calidifontibacillus/Schinkia group</taxon>
        <taxon>Calidifontibacillus</taxon>
    </lineage>
</organism>